<evidence type="ECO:0000256" key="1">
    <source>
        <dbReference type="ARBA" id="ARBA00004141"/>
    </source>
</evidence>
<evidence type="ECO:0000256" key="6">
    <source>
        <dbReference type="SAM" id="Phobius"/>
    </source>
</evidence>
<dbReference type="PANTHER" id="PTHR14198">
    <property type="entry name" value="TRANSMEMBRANE 4 L6 FAMILY MEMBER 1-RELATED"/>
    <property type="match status" value="1"/>
</dbReference>
<dbReference type="GO" id="GO:0016020">
    <property type="term" value="C:membrane"/>
    <property type="evidence" value="ECO:0007669"/>
    <property type="project" value="UniProtKB-SubCell"/>
</dbReference>
<dbReference type="InterPro" id="IPR008661">
    <property type="entry name" value="L6_membrane"/>
</dbReference>
<keyword evidence="8" id="KW-1185">Reference proteome</keyword>
<dbReference type="InParanoid" id="A0A668AT37"/>
<dbReference type="PANTHER" id="PTHR14198:SF22">
    <property type="entry name" value="TRANSMEMBRANE 4 L6 FAMILY MEMBER 19"/>
    <property type="match status" value="1"/>
</dbReference>
<proteinExistence type="inferred from homology"/>
<name>A0A668AT37_9TELE</name>
<dbReference type="GeneTree" id="ENSGT01030000234590"/>
<dbReference type="Ensembl" id="ENSMMDT00005049726.1">
    <property type="protein sequence ID" value="ENSMMDP00005048771.1"/>
    <property type="gene ID" value="ENSMMDG00005022173.1"/>
</dbReference>
<reference evidence="7" key="3">
    <citation type="submission" date="2025-09" db="UniProtKB">
        <authorList>
            <consortium name="Ensembl"/>
        </authorList>
    </citation>
    <scope>IDENTIFICATION</scope>
</reference>
<comment type="subcellular location">
    <subcellularLocation>
        <location evidence="1">Membrane</location>
        <topology evidence="1">Multi-pass membrane protein</topology>
    </subcellularLocation>
</comment>
<evidence type="ECO:0000313" key="8">
    <source>
        <dbReference type="Proteomes" id="UP000472263"/>
    </source>
</evidence>
<dbReference type="Pfam" id="PF05805">
    <property type="entry name" value="L6_membrane"/>
    <property type="match status" value="1"/>
</dbReference>
<reference evidence="7" key="2">
    <citation type="submission" date="2025-08" db="UniProtKB">
        <authorList>
            <consortium name="Ensembl"/>
        </authorList>
    </citation>
    <scope>IDENTIFICATION</scope>
</reference>
<evidence type="ECO:0000313" key="7">
    <source>
        <dbReference type="Ensembl" id="ENSMMDP00005048771.1"/>
    </source>
</evidence>
<keyword evidence="4 6" id="KW-1133">Transmembrane helix</keyword>
<reference evidence="7" key="1">
    <citation type="submission" date="2019-06" db="EMBL/GenBank/DDBJ databases">
        <authorList>
            <consortium name="Wellcome Sanger Institute Data Sharing"/>
        </authorList>
    </citation>
    <scope>NUCLEOTIDE SEQUENCE [LARGE SCALE GENOMIC DNA]</scope>
</reference>
<dbReference type="Proteomes" id="UP000472263">
    <property type="component" value="Chromosome 13"/>
</dbReference>
<evidence type="ECO:0000256" key="4">
    <source>
        <dbReference type="ARBA" id="ARBA00022989"/>
    </source>
</evidence>
<accession>A0A668AT37</accession>
<evidence type="ECO:0000256" key="3">
    <source>
        <dbReference type="ARBA" id="ARBA00022692"/>
    </source>
</evidence>
<feature type="transmembrane region" description="Helical" evidence="6">
    <location>
        <begin position="12"/>
        <end position="33"/>
    </location>
</feature>
<keyword evidence="3 6" id="KW-0812">Transmembrane</keyword>
<evidence type="ECO:0000256" key="5">
    <source>
        <dbReference type="ARBA" id="ARBA00023136"/>
    </source>
</evidence>
<protein>
    <submittedName>
        <fullName evidence="7">Si:dkey-83h2.3</fullName>
    </submittedName>
</protein>
<evidence type="ECO:0000256" key="2">
    <source>
        <dbReference type="ARBA" id="ARBA00006193"/>
    </source>
</evidence>
<comment type="similarity">
    <text evidence="2">Belongs to the L6 tetraspanin family.</text>
</comment>
<keyword evidence="5 6" id="KW-0472">Membrane</keyword>
<organism evidence="7 8">
    <name type="scientific">Myripristis murdjan</name>
    <name type="common">pinecone soldierfish</name>
    <dbReference type="NCBI Taxonomy" id="586833"/>
    <lineage>
        <taxon>Eukaryota</taxon>
        <taxon>Metazoa</taxon>
        <taxon>Chordata</taxon>
        <taxon>Craniata</taxon>
        <taxon>Vertebrata</taxon>
        <taxon>Euteleostomi</taxon>
        <taxon>Actinopterygii</taxon>
        <taxon>Neopterygii</taxon>
        <taxon>Teleostei</taxon>
        <taxon>Neoteleostei</taxon>
        <taxon>Acanthomorphata</taxon>
        <taxon>Holocentriformes</taxon>
        <taxon>Holocentridae</taxon>
        <taxon>Myripristis</taxon>
    </lineage>
</organism>
<feature type="transmembrane region" description="Helical" evidence="6">
    <location>
        <begin position="77"/>
        <end position="99"/>
    </location>
</feature>
<feature type="transmembrane region" description="Helical" evidence="6">
    <location>
        <begin position="53"/>
        <end position="72"/>
    </location>
</feature>
<sequence>MCVSGCLRCVGLMLVPLAVVCMLANVLLLLPGLQVHFLLEGHVTREATWATGLWGSGLLVRADCVCACVCVCVGGQLVYSCVCVLAAGFCSLVSGTGLVNGPLCLHNTSSGPAWGVPFKTTGDGGQVYLFERSLWSSVCLQPAGVVQWNVTLFSVLGGASALQTLLCTANILNTLLILLINTCGCHGNIYQRN</sequence>
<dbReference type="AlphaFoldDB" id="A0A668AT37"/>